<feature type="transmembrane region" description="Helical" evidence="7">
    <location>
        <begin position="84"/>
        <end position="106"/>
    </location>
</feature>
<evidence type="ECO:0000256" key="6">
    <source>
        <dbReference type="ARBA" id="ARBA00023136"/>
    </source>
</evidence>
<sequence>MNNPKAYLAEFIGSTLLVAAIVGSGTMGTQMSRDSGVGLTLNAISVVAMLWILITTLGPISGAHFNPVVSLVMAYRKAISTTDAIIYIILQIIGAILGATLANLMFEKTLFEISKVDRSGIGQVTGEIVATAGLVFLIILLINSDRGEKIPTAVALWIGSAFFFTSSTALANPAVTIGRIFTDSVVGIAPNGVLPFIFAQVVGGAIGLGLATVLKGK</sequence>
<dbReference type="GO" id="GO:0012505">
    <property type="term" value="C:endomembrane system"/>
    <property type="evidence" value="ECO:0007669"/>
    <property type="project" value="UniProtKB-SubCell"/>
</dbReference>
<feature type="transmembrane region" description="Helical" evidence="7">
    <location>
        <begin position="39"/>
        <end position="63"/>
    </location>
</feature>
<accession>A0A6J6RR57</accession>
<feature type="transmembrane region" description="Helical" evidence="7">
    <location>
        <begin position="193"/>
        <end position="214"/>
    </location>
</feature>
<gene>
    <name evidence="8" type="ORF">UFOPK2659_00899</name>
</gene>
<dbReference type="AlphaFoldDB" id="A0A6J6RR57"/>
<evidence type="ECO:0000256" key="4">
    <source>
        <dbReference type="ARBA" id="ARBA00022737"/>
    </source>
</evidence>
<keyword evidence="4" id="KW-0677">Repeat</keyword>
<dbReference type="PANTHER" id="PTHR45665">
    <property type="entry name" value="AQUAPORIN-8"/>
    <property type="match status" value="1"/>
</dbReference>
<dbReference type="PANTHER" id="PTHR45665:SF9">
    <property type="entry name" value="AQUAPORIN-8"/>
    <property type="match status" value="1"/>
</dbReference>
<feature type="transmembrane region" description="Helical" evidence="7">
    <location>
        <begin position="121"/>
        <end position="142"/>
    </location>
</feature>
<evidence type="ECO:0000256" key="2">
    <source>
        <dbReference type="ARBA" id="ARBA00022448"/>
    </source>
</evidence>
<evidence type="ECO:0000256" key="3">
    <source>
        <dbReference type="ARBA" id="ARBA00022692"/>
    </source>
</evidence>
<dbReference type="Pfam" id="PF00230">
    <property type="entry name" value="MIP"/>
    <property type="match status" value="1"/>
</dbReference>
<dbReference type="GO" id="GO:0019755">
    <property type="term" value="P:one-carbon compound transport"/>
    <property type="evidence" value="ECO:0007669"/>
    <property type="project" value="UniProtKB-ARBA"/>
</dbReference>
<dbReference type="GO" id="GO:0015250">
    <property type="term" value="F:water channel activity"/>
    <property type="evidence" value="ECO:0007669"/>
    <property type="project" value="TreeGrafter"/>
</dbReference>
<dbReference type="Gene3D" id="1.20.1080.10">
    <property type="entry name" value="Glycerol uptake facilitator protein"/>
    <property type="match status" value="1"/>
</dbReference>
<dbReference type="InterPro" id="IPR000425">
    <property type="entry name" value="MIP"/>
</dbReference>
<reference evidence="8" key="1">
    <citation type="submission" date="2020-05" db="EMBL/GenBank/DDBJ databases">
        <authorList>
            <person name="Chiriac C."/>
            <person name="Salcher M."/>
            <person name="Ghai R."/>
            <person name="Kavagutti S V."/>
        </authorList>
    </citation>
    <scope>NUCLEOTIDE SEQUENCE</scope>
</reference>
<evidence type="ECO:0000256" key="7">
    <source>
        <dbReference type="SAM" id="Phobius"/>
    </source>
</evidence>
<evidence type="ECO:0000313" key="8">
    <source>
        <dbReference type="EMBL" id="CAB4724831.1"/>
    </source>
</evidence>
<proteinExistence type="predicted"/>
<organism evidence="8">
    <name type="scientific">freshwater metagenome</name>
    <dbReference type="NCBI Taxonomy" id="449393"/>
    <lineage>
        <taxon>unclassified sequences</taxon>
        <taxon>metagenomes</taxon>
        <taxon>ecological metagenomes</taxon>
    </lineage>
</organism>
<feature type="transmembrane region" description="Helical" evidence="7">
    <location>
        <begin position="7"/>
        <end position="27"/>
    </location>
</feature>
<keyword evidence="2" id="KW-0813">Transport</keyword>
<keyword evidence="5 7" id="KW-1133">Transmembrane helix</keyword>
<protein>
    <submittedName>
        <fullName evidence="8">Unannotated protein</fullName>
    </submittedName>
</protein>
<dbReference type="SUPFAM" id="SSF81338">
    <property type="entry name" value="Aquaporin-like"/>
    <property type="match status" value="1"/>
</dbReference>
<keyword evidence="3 7" id="KW-0812">Transmembrane</keyword>
<dbReference type="InterPro" id="IPR034294">
    <property type="entry name" value="Aquaporin_transptr"/>
</dbReference>
<feature type="transmembrane region" description="Helical" evidence="7">
    <location>
        <begin position="154"/>
        <end position="181"/>
    </location>
</feature>
<evidence type="ECO:0000256" key="1">
    <source>
        <dbReference type="ARBA" id="ARBA00004127"/>
    </source>
</evidence>
<name>A0A6J6RR57_9ZZZZ</name>
<dbReference type="PRINTS" id="PR00783">
    <property type="entry name" value="MINTRINSICP"/>
</dbReference>
<dbReference type="GO" id="GO:0016020">
    <property type="term" value="C:membrane"/>
    <property type="evidence" value="ECO:0007669"/>
    <property type="project" value="InterPro"/>
</dbReference>
<keyword evidence="6 7" id="KW-0472">Membrane</keyword>
<comment type="subcellular location">
    <subcellularLocation>
        <location evidence="1">Endomembrane system</location>
        <topology evidence="1">Multi-pass membrane protein</topology>
    </subcellularLocation>
</comment>
<dbReference type="InterPro" id="IPR023271">
    <property type="entry name" value="Aquaporin-like"/>
</dbReference>
<dbReference type="EMBL" id="CAEZYJ010000139">
    <property type="protein sequence ID" value="CAB4724831.1"/>
    <property type="molecule type" value="Genomic_DNA"/>
</dbReference>
<evidence type="ECO:0000256" key="5">
    <source>
        <dbReference type="ARBA" id="ARBA00022989"/>
    </source>
</evidence>
<dbReference type="GO" id="GO:0005737">
    <property type="term" value="C:cytoplasm"/>
    <property type="evidence" value="ECO:0007669"/>
    <property type="project" value="UniProtKB-ARBA"/>
</dbReference>